<dbReference type="GO" id="GO:0016887">
    <property type="term" value="F:ATP hydrolysis activity"/>
    <property type="evidence" value="ECO:0007669"/>
    <property type="project" value="InterPro"/>
</dbReference>
<evidence type="ECO:0000313" key="7">
    <source>
        <dbReference type="EMBL" id="ORD92999.1"/>
    </source>
</evidence>
<protein>
    <submittedName>
        <fullName evidence="7">AB25G</fullName>
    </submittedName>
</protein>
<organism evidence="7 8">
    <name type="scientific">Hepatospora eriocheir</name>
    <dbReference type="NCBI Taxonomy" id="1081669"/>
    <lineage>
        <taxon>Eukaryota</taxon>
        <taxon>Fungi</taxon>
        <taxon>Fungi incertae sedis</taxon>
        <taxon>Microsporidia</taxon>
        <taxon>Hepatosporidae</taxon>
        <taxon>Hepatospora</taxon>
    </lineage>
</organism>
<evidence type="ECO:0000256" key="3">
    <source>
        <dbReference type="ARBA" id="ARBA00022692"/>
    </source>
</evidence>
<keyword evidence="2" id="KW-0813">Transport</keyword>
<gene>
    <name evidence="7" type="primary">AB25G</name>
    <name evidence="7" type="ORF">A0H76_1742</name>
</gene>
<dbReference type="GO" id="GO:0005524">
    <property type="term" value="F:ATP binding"/>
    <property type="evidence" value="ECO:0007669"/>
    <property type="project" value="InterPro"/>
</dbReference>
<dbReference type="Proteomes" id="UP000192501">
    <property type="component" value="Unassembled WGS sequence"/>
</dbReference>
<accession>A0A1X0Q5N1</accession>
<dbReference type="EMBL" id="LTAI01002105">
    <property type="protein sequence ID" value="ORD92999.1"/>
    <property type="molecule type" value="Genomic_DNA"/>
</dbReference>
<evidence type="ECO:0000256" key="1">
    <source>
        <dbReference type="ARBA" id="ARBA00004141"/>
    </source>
</evidence>
<dbReference type="InterPro" id="IPR003439">
    <property type="entry name" value="ABC_transporter-like_ATP-bd"/>
</dbReference>
<dbReference type="PANTHER" id="PTHR48041:SF139">
    <property type="entry name" value="PROTEIN SCARLET"/>
    <property type="match status" value="1"/>
</dbReference>
<proteinExistence type="predicted"/>
<dbReference type="AlphaFoldDB" id="A0A1X0Q5N1"/>
<evidence type="ECO:0000256" key="4">
    <source>
        <dbReference type="ARBA" id="ARBA00022989"/>
    </source>
</evidence>
<dbReference type="GO" id="GO:0042626">
    <property type="term" value="F:ATPase-coupled transmembrane transporter activity"/>
    <property type="evidence" value="ECO:0007669"/>
    <property type="project" value="TreeGrafter"/>
</dbReference>
<comment type="subcellular location">
    <subcellularLocation>
        <location evidence="1">Membrane</location>
        <topology evidence="1">Multi-pass membrane protein</topology>
    </subcellularLocation>
</comment>
<evidence type="ECO:0000259" key="6">
    <source>
        <dbReference type="Pfam" id="PF00005"/>
    </source>
</evidence>
<keyword evidence="5" id="KW-0472">Membrane</keyword>
<keyword evidence="3" id="KW-0812">Transmembrane</keyword>
<dbReference type="InterPro" id="IPR050352">
    <property type="entry name" value="ABCG_transporters"/>
</dbReference>
<comment type="caution">
    <text evidence="7">The sequence shown here is derived from an EMBL/GenBank/DDBJ whole genome shotgun (WGS) entry which is preliminary data.</text>
</comment>
<dbReference type="Pfam" id="PF00005">
    <property type="entry name" value="ABC_tran"/>
    <property type="match status" value="1"/>
</dbReference>
<dbReference type="VEuPathDB" id="MicrosporidiaDB:A0H76_1742"/>
<dbReference type="VEuPathDB" id="MicrosporidiaDB:HERIO_617"/>
<name>A0A1X0Q5N1_9MICR</name>
<sequence length="87" mass="9406">MKLSEVRKMINESTNKRILSQTKSQPIQLTFNNVNIKTDKEEFLVKGVSGTVKPGKLIALLGPSGCGKTTLMNTITGLLDENLTGDG</sequence>
<reference evidence="7 8" key="1">
    <citation type="journal article" date="2017" name="Environ. Microbiol.">
        <title>Decay of the glycolytic pathway and adaptation to intranuclear parasitism within Enterocytozoonidae microsporidia.</title>
        <authorList>
            <person name="Wiredu Boakye D."/>
            <person name="Jaroenlak P."/>
            <person name="Prachumwat A."/>
            <person name="Williams T.A."/>
            <person name="Bateman K.S."/>
            <person name="Itsathitphaisarn O."/>
            <person name="Sritunyalucksana K."/>
            <person name="Paszkiewicz K.H."/>
            <person name="Moore K.A."/>
            <person name="Stentiford G.D."/>
            <person name="Williams B.A."/>
        </authorList>
    </citation>
    <scope>NUCLEOTIDE SEQUENCE [LARGE SCALE GENOMIC DNA]</scope>
    <source>
        <strain evidence="8">canceri</strain>
    </source>
</reference>
<evidence type="ECO:0000313" key="8">
    <source>
        <dbReference type="Proteomes" id="UP000192501"/>
    </source>
</evidence>
<dbReference type="PANTHER" id="PTHR48041">
    <property type="entry name" value="ABC TRANSPORTER G FAMILY MEMBER 28"/>
    <property type="match status" value="1"/>
</dbReference>
<keyword evidence="4" id="KW-1133">Transmembrane helix</keyword>
<dbReference type="SUPFAM" id="SSF52540">
    <property type="entry name" value="P-loop containing nucleoside triphosphate hydrolases"/>
    <property type="match status" value="1"/>
</dbReference>
<evidence type="ECO:0000256" key="5">
    <source>
        <dbReference type="ARBA" id="ARBA00023136"/>
    </source>
</evidence>
<dbReference type="Gene3D" id="3.40.50.300">
    <property type="entry name" value="P-loop containing nucleotide triphosphate hydrolases"/>
    <property type="match status" value="1"/>
</dbReference>
<evidence type="ECO:0000256" key="2">
    <source>
        <dbReference type="ARBA" id="ARBA00022448"/>
    </source>
</evidence>
<feature type="domain" description="ABC transporter" evidence="6">
    <location>
        <begin position="46"/>
        <end position="80"/>
    </location>
</feature>
<dbReference type="GO" id="GO:0016020">
    <property type="term" value="C:membrane"/>
    <property type="evidence" value="ECO:0007669"/>
    <property type="project" value="UniProtKB-SubCell"/>
</dbReference>
<dbReference type="InterPro" id="IPR027417">
    <property type="entry name" value="P-loop_NTPase"/>
</dbReference>